<feature type="signal peptide" evidence="1">
    <location>
        <begin position="1"/>
        <end position="20"/>
    </location>
</feature>
<keyword evidence="3" id="KW-1185">Reference proteome</keyword>
<feature type="chain" id="PRO_5020240209" description="TonB-dependent receptor SusC" evidence="1">
    <location>
        <begin position="21"/>
        <end position="825"/>
    </location>
</feature>
<dbReference type="AlphaFoldDB" id="A0A4P7PPI8"/>
<evidence type="ECO:0000313" key="3">
    <source>
        <dbReference type="Proteomes" id="UP000296862"/>
    </source>
</evidence>
<keyword evidence="1" id="KW-0732">Signal</keyword>
<dbReference type="Pfam" id="PF18939">
    <property type="entry name" value="DUF5686"/>
    <property type="match status" value="1"/>
</dbReference>
<dbReference type="InterPro" id="IPR043741">
    <property type="entry name" value="DUF5686"/>
</dbReference>
<dbReference type="Proteomes" id="UP000296862">
    <property type="component" value="Chromosome"/>
</dbReference>
<reference evidence="2 3" key="1">
    <citation type="submission" date="2019-04" db="EMBL/GenBank/DDBJ databases">
        <title>Flavobacterium sp. GS03.</title>
        <authorList>
            <person name="Kim H."/>
        </authorList>
    </citation>
    <scope>NUCLEOTIDE SEQUENCE [LARGE SCALE GENOMIC DNA]</scope>
    <source>
        <strain evidence="2 3">GS03</strain>
    </source>
</reference>
<dbReference type="Pfam" id="PF13715">
    <property type="entry name" value="CarbopepD_reg_2"/>
    <property type="match status" value="1"/>
</dbReference>
<organism evidence="2 3">
    <name type="scientific">Flavobacterium sangjuense</name>
    <dbReference type="NCBI Taxonomy" id="2518177"/>
    <lineage>
        <taxon>Bacteria</taxon>
        <taxon>Pseudomonadati</taxon>
        <taxon>Bacteroidota</taxon>
        <taxon>Flavobacteriia</taxon>
        <taxon>Flavobacteriales</taxon>
        <taxon>Flavobacteriaceae</taxon>
        <taxon>Flavobacterium</taxon>
    </lineage>
</organism>
<evidence type="ECO:0008006" key="4">
    <source>
        <dbReference type="Google" id="ProtNLM"/>
    </source>
</evidence>
<gene>
    <name evidence="2" type="ORF">GS03_00010</name>
</gene>
<accession>A0A4P7PPI8</accession>
<dbReference type="SUPFAM" id="SSF49464">
    <property type="entry name" value="Carboxypeptidase regulatory domain-like"/>
    <property type="match status" value="1"/>
</dbReference>
<dbReference type="Gene3D" id="2.60.40.1120">
    <property type="entry name" value="Carboxypeptidase-like, regulatory domain"/>
    <property type="match status" value="1"/>
</dbReference>
<dbReference type="InterPro" id="IPR008969">
    <property type="entry name" value="CarboxyPept-like_regulatory"/>
</dbReference>
<evidence type="ECO:0000256" key="1">
    <source>
        <dbReference type="SAM" id="SignalP"/>
    </source>
</evidence>
<dbReference type="KEGG" id="fsn:GS03_00010"/>
<dbReference type="RefSeq" id="WP_136150543.1">
    <property type="nucleotide sequence ID" value="NZ_CP038810.1"/>
</dbReference>
<name>A0A4P7PPI8_9FLAO</name>
<sequence length="825" mass="94713">MLLKKSLSLLCLLLTLNIAAQIKGTVNDDKGNPLPFVNIFEENTYNGTTTNDKGKFTLNVKSENPTIIFQYLGYKTVKKAITKSQFTESLTITLMEENITLKEVVINPKDNPANEIIRNAIKNKKENSEKTARFKSDFYSRGIIRLKDAPKTIMGQKFDFFDEILDSTRSGIIYLSETVSKITFQKPDKMKEVIVASKVSGKDNGFSFNNAASVNFDFYENYLPFEINVVSPIADNAFNYYKYKFEGSFFTENRQQINKIKVIPRRETEPVMEGYIYIVDDSYAIYATDLSIKGNQMQSPAIDNLTLKQSYSYNSNNKIWVKNTQTLDFVAGMLSIKVNGRFTYVYSNFEFEKQFEKKTFTNEILSFQENANKKEDAFWNTIRPVPLTEEESTDYTKKDILQTKKKSKTYLDSIDAKHNKFKVMDVLNGYSYKNSFKKWSLDYDGPLTSISFNTVQGYRINAGLSYTKRDEDKRTYTRIGSRFDYGFSEEKIRATASYTHKFNNTNNSLLSFNGGSSVNQFNGSNPISNIVNTVSTLFFKNNFMKLYERNFVSGFFGREVVNGFYLNVAAEYSERKPLYNTTDYTVIKSDDLYTSNNPLSPTDETSAAIAKHNLVKTNVLMRFNFGQKYISRPDGKYNIPNDDYPSLSLGYEKTFAATDKNYEYDFVAARVNYDVTLGNKGTLQMAFKAGKYFNADNISFVDYKHFNGNQTHIGQSESYTNVFNLLPYYAASTNDSYSETHIEHNDKGYFMNKIPLLRLLQSQLVLGFHNLAVPDRKPYQEFSVGLDNLGFGKFRLFRVDYVRSYQNGYQGDGVIFGLKFLNVLE</sequence>
<dbReference type="OrthoDB" id="983143at2"/>
<protein>
    <recommendedName>
        <fullName evidence="4">TonB-dependent receptor SusC</fullName>
    </recommendedName>
</protein>
<evidence type="ECO:0000313" key="2">
    <source>
        <dbReference type="EMBL" id="QBZ96538.1"/>
    </source>
</evidence>
<proteinExistence type="predicted"/>
<dbReference type="EMBL" id="CP038810">
    <property type="protein sequence ID" value="QBZ96538.1"/>
    <property type="molecule type" value="Genomic_DNA"/>
</dbReference>